<proteinExistence type="predicted"/>
<keyword evidence="3" id="KW-0689">Ribosomal protein</keyword>
<protein>
    <submittedName>
        <fullName evidence="3">37S ribosomal protein S24, mitochondrial</fullName>
    </submittedName>
</protein>
<feature type="domain" description="Small ribosomal subunit protein mS35 mitochondrial conserved" evidence="2">
    <location>
        <begin position="224"/>
        <end position="348"/>
    </location>
</feature>
<dbReference type="PANTHER" id="PTHR13490:SF0">
    <property type="entry name" value="SMALL RIBOSOMAL SUBUNIT PROTEIN MS35"/>
    <property type="match status" value="1"/>
</dbReference>
<dbReference type="Pfam" id="PF10213">
    <property type="entry name" value="MRP-S28"/>
    <property type="match status" value="1"/>
</dbReference>
<dbReference type="EMBL" id="JAVHJV010000016">
    <property type="protein sequence ID" value="KAK5937481.1"/>
    <property type="molecule type" value="Genomic_DNA"/>
</dbReference>
<dbReference type="RefSeq" id="XP_064725571.1">
    <property type="nucleotide sequence ID" value="XM_064878492.1"/>
</dbReference>
<accession>A0ABR0RA08</accession>
<comment type="caution">
    <text evidence="3">The sequence shown here is derived from an EMBL/GenBank/DDBJ whole genome shotgun (WGS) entry which is preliminary data.</text>
</comment>
<dbReference type="PANTHER" id="PTHR13490">
    <property type="entry name" value="MITOCHONDRIAL 28S RIBOSOMAL PROTEIN S28"/>
    <property type="match status" value="1"/>
</dbReference>
<evidence type="ECO:0000313" key="4">
    <source>
        <dbReference type="Proteomes" id="UP001334248"/>
    </source>
</evidence>
<keyword evidence="3" id="KW-0687">Ribonucleoprotein</keyword>
<feature type="region of interest" description="Disordered" evidence="1">
    <location>
        <begin position="18"/>
        <end position="72"/>
    </location>
</feature>
<feature type="compositionally biased region" description="Low complexity" evidence="1">
    <location>
        <begin position="22"/>
        <end position="33"/>
    </location>
</feature>
<dbReference type="InterPro" id="IPR039848">
    <property type="entry name" value="Ribosomal_mS35_mt"/>
</dbReference>
<dbReference type="GO" id="GO:0005840">
    <property type="term" value="C:ribosome"/>
    <property type="evidence" value="ECO:0007669"/>
    <property type="project" value="UniProtKB-KW"/>
</dbReference>
<reference evidence="3 4" key="1">
    <citation type="journal article" date="2023" name="Res Sq">
        <title>Genomic and morphological characterization of Knufia obscura isolated from the Mars 2020 spacecraft assembly facility.</title>
        <authorList>
            <person name="Chander A.M."/>
            <person name="Teixeira M.M."/>
            <person name="Singh N.K."/>
            <person name="Williams M.P."/>
            <person name="Parker C.W."/>
            <person name="Leo P."/>
            <person name="Stajich J.E."/>
            <person name="Torok T."/>
            <person name="Tighe S."/>
            <person name="Mason C.E."/>
            <person name="Venkateswaran K."/>
        </authorList>
    </citation>
    <scope>NUCLEOTIDE SEQUENCE [LARGE SCALE GENOMIC DNA]</scope>
    <source>
        <strain evidence="3 4">CCFEE 5817</strain>
    </source>
</reference>
<feature type="compositionally biased region" description="Basic and acidic residues" evidence="1">
    <location>
        <begin position="47"/>
        <end position="71"/>
    </location>
</feature>
<organism evidence="3 4">
    <name type="scientific">Knufia obscura</name>
    <dbReference type="NCBI Taxonomy" id="1635080"/>
    <lineage>
        <taxon>Eukaryota</taxon>
        <taxon>Fungi</taxon>
        <taxon>Dikarya</taxon>
        <taxon>Ascomycota</taxon>
        <taxon>Pezizomycotina</taxon>
        <taxon>Eurotiomycetes</taxon>
        <taxon>Chaetothyriomycetidae</taxon>
        <taxon>Chaetothyriales</taxon>
        <taxon>Trichomeriaceae</taxon>
        <taxon>Knufia</taxon>
    </lineage>
</organism>
<dbReference type="InterPro" id="IPR019349">
    <property type="entry name" value="Ribosomal_mS35_mit"/>
</dbReference>
<name>A0ABR0RA08_9EURO</name>
<gene>
    <name evidence="3" type="primary">RSM24</name>
    <name evidence="3" type="ORF">PMZ80_010099</name>
</gene>
<dbReference type="GeneID" id="90003548"/>
<evidence type="ECO:0000259" key="2">
    <source>
        <dbReference type="Pfam" id="PF10213"/>
    </source>
</evidence>
<evidence type="ECO:0000256" key="1">
    <source>
        <dbReference type="SAM" id="MobiDB-lite"/>
    </source>
</evidence>
<dbReference type="Proteomes" id="UP001334248">
    <property type="component" value="Unassembled WGS sequence"/>
</dbReference>
<sequence>MATASRHLCRTLLRTLSQPTARRPCQSIPRQRIQPPPFRQLSSIPVRRAEVKGETAEADSKAEAETERDDGISADFNENELQTPAQPYTVADLDADERAHYETLSKDDQNQYMAVQNHVKAIMESEEVQTIAEDQARVAARQIERTGINPNFLEERNLQALKDGYWQEDEDDEFGVVPDDDDEFSEDLITSVAESQLEVHREVREYTRIAAWELPGLLQFTKPFDLPDMKKSPLRFRYTTYMGETHPAQKRVVLEFTTKEVAAAAGLSEAQRIKLVKLIGVRYNPDKDLAKMSCEQFENQAQNKRYLGDLVQKLVTQAKDKTDMFEDVPLDFRHHKPKKIVPFPEAWKVGSEQAVKRLAEGRGSIGLLEEGQRPVNGREMVEEYVRSKSIQPAFGAGF</sequence>
<evidence type="ECO:0000313" key="3">
    <source>
        <dbReference type="EMBL" id="KAK5937481.1"/>
    </source>
</evidence>
<keyword evidence="4" id="KW-1185">Reference proteome</keyword>